<dbReference type="STRING" id="764103.G7DZP7"/>
<proteinExistence type="inferred from homology"/>
<evidence type="ECO:0000256" key="5">
    <source>
        <dbReference type="SAM" id="MobiDB-lite"/>
    </source>
</evidence>
<dbReference type="PANTHER" id="PTHR12400:SF21">
    <property type="entry name" value="KINASE"/>
    <property type="match status" value="1"/>
</dbReference>
<dbReference type="FunCoup" id="G7DZP7">
    <property type="interactions" value="206"/>
</dbReference>
<feature type="compositionally biased region" description="Acidic residues" evidence="5">
    <location>
        <begin position="406"/>
        <end position="440"/>
    </location>
</feature>
<feature type="compositionally biased region" description="Polar residues" evidence="5">
    <location>
        <begin position="221"/>
        <end position="231"/>
    </location>
</feature>
<feature type="region of interest" description="Disordered" evidence="5">
    <location>
        <begin position="711"/>
        <end position="732"/>
    </location>
</feature>
<feature type="region of interest" description="Disordered" evidence="5">
    <location>
        <begin position="110"/>
        <end position="153"/>
    </location>
</feature>
<evidence type="ECO:0000256" key="3">
    <source>
        <dbReference type="ARBA" id="ARBA00022777"/>
    </source>
</evidence>
<dbReference type="HOGENOM" id="CLU_268728_0_0_1"/>
<feature type="compositionally biased region" description="Polar residues" evidence="5">
    <location>
        <begin position="360"/>
        <end position="380"/>
    </location>
</feature>
<feature type="region of interest" description="Disordered" evidence="5">
    <location>
        <begin position="675"/>
        <end position="696"/>
    </location>
</feature>
<dbReference type="GO" id="GO:0005634">
    <property type="term" value="C:nucleus"/>
    <property type="evidence" value="ECO:0007669"/>
    <property type="project" value="TreeGrafter"/>
</dbReference>
<dbReference type="PANTHER" id="PTHR12400">
    <property type="entry name" value="INOSITOL POLYPHOSPHATE KINASE"/>
    <property type="match status" value="1"/>
</dbReference>
<feature type="region of interest" description="Disordered" evidence="5">
    <location>
        <begin position="765"/>
        <end position="789"/>
    </location>
</feature>
<dbReference type="Gene3D" id="3.30.470.160">
    <property type="entry name" value="Inositol polyphosphate kinase"/>
    <property type="match status" value="1"/>
</dbReference>
<dbReference type="GO" id="GO:0046854">
    <property type="term" value="P:phosphatidylinositol phosphate biosynthetic process"/>
    <property type="evidence" value="ECO:0007669"/>
    <property type="project" value="TreeGrafter"/>
</dbReference>
<sequence length="1220" mass="133503">MALDPAMLDHGHIDRTSDVSSPDPTAARTATTTDIHDSLARLDLSRQQVSDEPAEEGDETVQSLMPVGSLAGGRKASVSLQLFKETSRHQSNKLSDVVAALQEETEYDHTETITHTPVRSVSVSGDAQAPGSSRRDTSRKPAGILSGTPQAGVLSPARHKVDLIYSPHPSLDPKDSAALSASFVDFVEASKSSRSAFQASPGRDETKSSSAEEMRPRLTSPRATQANTRYTFSPVLHPGTSTSSALQKSRPPSPGASPSPHLQFARQSARDNQTPAELSLPSAAPRPVRQASGSDVPRTSPALSRPPGSMLPAAPKDLMQTDPRAAPTRRRSLKGRHDQESPPQVTYPDALLRAERRKSSGTIPSLTSADHSAGSHTDTSPVYAAQRNPLARSDHSADEGSVEYLTESEDLTEEASEYDDDYDDGIFSEAEHDQDEDDEHLEQPPSDYNLASGYRKGRKRFSLAAPEVEEDVPAQREPHSAVALQPFDNQVGGHSHIFRFSHRAICKPLVSRENEFYEAIERESPDLLAFVPQYLGVLNVTYRRAHHDENSALRPSNGTAEDERKGRRIFRERDSGSAGDEVPEVALERNRHILPDSSVWDMISGSSDTDRRGRHSRRRSASSFPSKRSSGEEASQSIRASTEPLEDTLLSSPDLAAAKASSLLPVPKMSALQETLPVPNSSPQTRSQVNQPNSQDTLDAFYKRGGIQRAKSALNTSADSSRSQSTYGTGSTRVNRRLCEQVLREVFNSPKLRNRASRICSKKWADEEPKESIAERQSEPPSGFRKVRSETSVSALADVPPSKSAAGSPLVDLGVFEMDEDASKDATQQQNMQKQRTGSDWRPTGRKALVLKPPSPTGGSARSSSPERQEQFLLMEDLTGPLRSPCVLDLKMGTRQYGVDATPEKKVSQTRKCDKTTSRSLGVRICGMQVYKSAEGKYTFQDKYYGRKIKTADFPVALASFLHDGDHLLVHHIPVILRKLYRMASIVRKLTRYRFYAASLLFIYDGDQAVQESYADSLKTEDSPHLIARPVLGNEPSSISIPHSMTSDSTSFEPQTPVSLETPTSPSPFTPSSNKRNPDGSFAQRAIRKRRPGHINIKLIDFAHCTTGNDFAPLDEPRVPGDTRPPARFPPLHADEPDTGFLLGLKSLCDALIRAWNEERDKRRSDADAAQLGPLRVKGYSVFDEIFDPLTAKPGARGVFERGRAASEAAHAEAQTLAPA</sequence>
<reference evidence="6 7" key="1">
    <citation type="journal article" date="2011" name="J. Gen. Appl. Microbiol.">
        <title>Draft genome sequencing of the enigmatic basidiomycete Mixia osmundae.</title>
        <authorList>
            <person name="Nishida H."/>
            <person name="Nagatsuka Y."/>
            <person name="Sugiyama J."/>
        </authorList>
    </citation>
    <scope>NUCLEOTIDE SEQUENCE [LARGE SCALE GENOMIC DNA]</scope>
    <source>
        <strain evidence="7">CBS 9802 / IAM 14324 / JCM 22182 / KY 12970</strain>
    </source>
</reference>
<dbReference type="EMBL" id="BABT02000074">
    <property type="protein sequence ID" value="GAA96057.1"/>
    <property type="molecule type" value="Genomic_DNA"/>
</dbReference>
<gene>
    <name evidence="6" type="primary">Mo02718</name>
    <name evidence="6" type="ORF">E5Q_02718</name>
</gene>
<evidence type="ECO:0000256" key="4">
    <source>
        <dbReference type="RuleBase" id="RU363090"/>
    </source>
</evidence>
<feature type="region of interest" description="Disordered" evidence="5">
    <location>
        <begin position="549"/>
        <end position="647"/>
    </location>
</feature>
<feature type="compositionally biased region" description="Polar residues" evidence="5">
    <location>
        <begin position="713"/>
        <end position="732"/>
    </location>
</feature>
<feature type="compositionally biased region" description="Basic and acidic residues" evidence="5">
    <location>
        <begin position="34"/>
        <end position="44"/>
    </location>
</feature>
<feature type="compositionally biased region" description="Basic and acidic residues" evidence="5">
    <location>
        <begin position="561"/>
        <end position="575"/>
    </location>
</feature>
<feature type="compositionally biased region" description="Basic and acidic residues" evidence="5">
    <location>
        <begin position="765"/>
        <end position="778"/>
    </location>
</feature>
<keyword evidence="2 4" id="KW-0808">Transferase</keyword>
<dbReference type="Pfam" id="PF03770">
    <property type="entry name" value="IPK"/>
    <property type="match status" value="1"/>
</dbReference>
<dbReference type="AlphaFoldDB" id="G7DZP7"/>
<dbReference type="SUPFAM" id="SSF56104">
    <property type="entry name" value="SAICAR synthase-like"/>
    <property type="match status" value="1"/>
</dbReference>
<dbReference type="InterPro" id="IPR038286">
    <property type="entry name" value="IPK_sf"/>
</dbReference>
<name>G7DZP7_MIXOS</name>
<feature type="compositionally biased region" description="Basic and acidic residues" evidence="5">
    <location>
        <begin position="202"/>
        <end position="216"/>
    </location>
</feature>
<feature type="compositionally biased region" description="Polar residues" evidence="5">
    <location>
        <begin position="1035"/>
        <end position="1061"/>
    </location>
</feature>
<dbReference type="OrthoDB" id="2573163at2759"/>
<feature type="compositionally biased region" description="Basic and acidic residues" evidence="5">
    <location>
        <begin position="7"/>
        <end position="17"/>
    </location>
</feature>
<comment type="similarity">
    <text evidence="1 4">Belongs to the inositol phosphokinase (IPK) family.</text>
</comment>
<dbReference type="GO" id="GO:0008440">
    <property type="term" value="F:inositol-1,4,5-trisphosphate 3-kinase activity"/>
    <property type="evidence" value="ECO:0007669"/>
    <property type="project" value="TreeGrafter"/>
</dbReference>
<dbReference type="GO" id="GO:0032958">
    <property type="term" value="P:inositol phosphate biosynthetic process"/>
    <property type="evidence" value="ECO:0007669"/>
    <property type="project" value="InterPro"/>
</dbReference>
<feature type="compositionally biased region" description="Polar residues" evidence="5">
    <location>
        <begin position="678"/>
        <end position="696"/>
    </location>
</feature>
<feature type="compositionally biased region" description="Polar residues" evidence="5">
    <location>
        <begin position="825"/>
        <end position="838"/>
    </location>
</feature>
<dbReference type="GO" id="GO:0005737">
    <property type="term" value="C:cytoplasm"/>
    <property type="evidence" value="ECO:0007669"/>
    <property type="project" value="TreeGrafter"/>
</dbReference>
<reference evidence="6 7" key="2">
    <citation type="journal article" date="2012" name="Open Biol.">
        <title>Characteristics of nucleosomes and linker DNA regions on the genome of the basidiomycete Mixia osmundae revealed by mono- and dinucleosome mapping.</title>
        <authorList>
            <person name="Nishida H."/>
            <person name="Kondo S."/>
            <person name="Matsumoto T."/>
            <person name="Suzuki Y."/>
            <person name="Yoshikawa H."/>
            <person name="Taylor T.D."/>
            <person name="Sugiyama J."/>
        </authorList>
    </citation>
    <scope>NUCLEOTIDE SEQUENCE [LARGE SCALE GENOMIC DNA]</scope>
    <source>
        <strain evidence="7">CBS 9802 / IAM 14324 / JCM 22182 / KY 12970</strain>
    </source>
</reference>
<dbReference type="GO" id="GO:0000824">
    <property type="term" value="F:inositol-1,4,5,6-tetrakisphosphate 3-kinase activity"/>
    <property type="evidence" value="ECO:0007669"/>
    <property type="project" value="TreeGrafter"/>
</dbReference>
<evidence type="ECO:0000256" key="1">
    <source>
        <dbReference type="ARBA" id="ARBA00007374"/>
    </source>
</evidence>
<feature type="region of interest" description="Disordered" evidence="5">
    <location>
        <begin position="192"/>
        <end position="453"/>
    </location>
</feature>
<dbReference type="EC" id="2.7.-.-" evidence="4"/>
<dbReference type="RefSeq" id="XP_014567903.1">
    <property type="nucleotide sequence ID" value="XM_014712417.1"/>
</dbReference>
<dbReference type="Proteomes" id="UP000009131">
    <property type="component" value="Unassembled WGS sequence"/>
</dbReference>
<evidence type="ECO:0000256" key="2">
    <source>
        <dbReference type="ARBA" id="ARBA00022679"/>
    </source>
</evidence>
<feature type="region of interest" description="Disordered" evidence="5">
    <location>
        <begin position="822"/>
        <end position="868"/>
    </location>
</feature>
<comment type="caution">
    <text evidence="6">The sequence shown here is derived from an EMBL/GenBank/DDBJ whole genome shotgun (WGS) entry which is preliminary data.</text>
</comment>
<organism evidence="6 7">
    <name type="scientific">Mixia osmundae (strain CBS 9802 / IAM 14324 / JCM 22182 / KY 12970)</name>
    <dbReference type="NCBI Taxonomy" id="764103"/>
    <lineage>
        <taxon>Eukaryota</taxon>
        <taxon>Fungi</taxon>
        <taxon>Dikarya</taxon>
        <taxon>Basidiomycota</taxon>
        <taxon>Pucciniomycotina</taxon>
        <taxon>Mixiomycetes</taxon>
        <taxon>Mixiales</taxon>
        <taxon>Mixiaceae</taxon>
        <taxon>Mixia</taxon>
    </lineage>
</organism>
<dbReference type="InterPro" id="IPR005522">
    <property type="entry name" value="IPK"/>
</dbReference>
<feature type="region of interest" description="Disordered" evidence="5">
    <location>
        <begin position="1027"/>
        <end position="1082"/>
    </location>
</feature>
<evidence type="ECO:0000313" key="6">
    <source>
        <dbReference type="EMBL" id="GAA96057.1"/>
    </source>
</evidence>
<dbReference type="eggNOG" id="KOG1620">
    <property type="taxonomic scope" value="Eukaryota"/>
</dbReference>
<feature type="compositionally biased region" description="Polar residues" evidence="5">
    <location>
        <begin position="113"/>
        <end position="125"/>
    </location>
</feature>
<protein>
    <recommendedName>
        <fullName evidence="4">Kinase</fullName>
        <ecNumber evidence="4">2.7.-.-</ecNumber>
    </recommendedName>
</protein>
<keyword evidence="3 4" id="KW-0418">Kinase</keyword>
<accession>G7DZP7</accession>
<dbReference type="InParanoid" id="G7DZP7"/>
<feature type="region of interest" description="Disordered" evidence="5">
    <location>
        <begin position="1"/>
        <end position="61"/>
    </location>
</feature>
<evidence type="ECO:0000313" key="7">
    <source>
        <dbReference type="Proteomes" id="UP000009131"/>
    </source>
</evidence>
<keyword evidence="7" id="KW-1185">Reference proteome</keyword>